<evidence type="ECO:0000313" key="1">
    <source>
        <dbReference type="EMBL" id="KRK37037.1"/>
    </source>
</evidence>
<dbReference type="InterPro" id="IPR052924">
    <property type="entry name" value="OsmC/Ohr_hydroprdx_reductase"/>
</dbReference>
<comment type="caution">
    <text evidence="1">The sequence shown here is derived from an EMBL/GenBank/DDBJ whole genome shotgun (WGS) entry which is preliminary data.</text>
</comment>
<dbReference type="InterPro" id="IPR003718">
    <property type="entry name" value="OsmC/Ohr_fam"/>
</dbReference>
<name>A0A0R1GSJ7_9LACO</name>
<dbReference type="AlphaFoldDB" id="A0A0R1GSJ7"/>
<dbReference type="Proteomes" id="UP000050909">
    <property type="component" value="Unassembled WGS sequence"/>
</dbReference>
<proteinExistence type="predicted"/>
<sequence>MSISHSKAVATSVRGYQVRINVRDHELMLDEPTETPGGLNSGITPVETLLSAVGGCKIIMAKSFAHRFGIKLNGISVTVDGELDRRGYLAQDDSIRPGLPKIWCTYQIDANNTDAEIAEFIKFVDHYCPVADTITNGAEITTQIERVNLDAK</sequence>
<dbReference type="EMBL" id="AZCV01000008">
    <property type="protein sequence ID" value="KRK37037.1"/>
    <property type="molecule type" value="Genomic_DNA"/>
</dbReference>
<dbReference type="Pfam" id="PF02566">
    <property type="entry name" value="OsmC"/>
    <property type="match status" value="1"/>
</dbReference>
<evidence type="ECO:0008006" key="3">
    <source>
        <dbReference type="Google" id="ProtNLM"/>
    </source>
</evidence>
<dbReference type="Gene3D" id="3.30.300.20">
    <property type="match status" value="1"/>
</dbReference>
<dbReference type="InterPro" id="IPR015946">
    <property type="entry name" value="KH_dom-like_a/b"/>
</dbReference>
<accession>A0A0R1GSJ7</accession>
<gene>
    <name evidence="1" type="ORF">FC62_GL001541</name>
</gene>
<reference evidence="1 2" key="1">
    <citation type="journal article" date="2015" name="Genome Announc.">
        <title>Expanding the biotechnology potential of lactobacilli through comparative genomics of 213 strains and associated genera.</title>
        <authorList>
            <person name="Sun Z."/>
            <person name="Harris H.M."/>
            <person name="McCann A."/>
            <person name="Guo C."/>
            <person name="Argimon S."/>
            <person name="Zhang W."/>
            <person name="Yang X."/>
            <person name="Jeffery I.B."/>
            <person name="Cooney J.C."/>
            <person name="Kagawa T.F."/>
            <person name="Liu W."/>
            <person name="Song Y."/>
            <person name="Salvetti E."/>
            <person name="Wrobel A."/>
            <person name="Rasinkangas P."/>
            <person name="Parkhill J."/>
            <person name="Rea M.C."/>
            <person name="O'Sullivan O."/>
            <person name="Ritari J."/>
            <person name="Douillard F.P."/>
            <person name="Paul Ross R."/>
            <person name="Yang R."/>
            <person name="Briner A.E."/>
            <person name="Felis G.E."/>
            <person name="de Vos W.M."/>
            <person name="Barrangou R."/>
            <person name="Klaenhammer T.R."/>
            <person name="Caufield P.W."/>
            <person name="Cui Y."/>
            <person name="Zhang H."/>
            <person name="O'Toole P.W."/>
        </authorList>
    </citation>
    <scope>NUCLEOTIDE SEQUENCE [LARGE SCALE GENOMIC DNA]</scope>
    <source>
        <strain evidence="1 2">DSM 20534</strain>
    </source>
</reference>
<evidence type="ECO:0000313" key="2">
    <source>
        <dbReference type="Proteomes" id="UP000050909"/>
    </source>
</evidence>
<dbReference type="SUPFAM" id="SSF82784">
    <property type="entry name" value="OsmC-like"/>
    <property type="match status" value="1"/>
</dbReference>
<dbReference type="InterPro" id="IPR036102">
    <property type="entry name" value="OsmC/Ohrsf"/>
</dbReference>
<protein>
    <recommendedName>
        <fullName evidence="3">OsmC family protein</fullName>
    </recommendedName>
</protein>
<organism evidence="1 2">
    <name type="scientific">Amylolactobacillus amylotrophicus DSM 20534</name>
    <dbReference type="NCBI Taxonomy" id="1423722"/>
    <lineage>
        <taxon>Bacteria</taxon>
        <taxon>Bacillati</taxon>
        <taxon>Bacillota</taxon>
        <taxon>Bacilli</taxon>
        <taxon>Lactobacillales</taxon>
        <taxon>Lactobacillaceae</taxon>
        <taxon>Amylolactobacillus</taxon>
    </lineage>
</organism>
<dbReference type="PATRIC" id="fig|1423722.3.peg.1567"/>
<dbReference type="PANTHER" id="PTHR35368:SF1">
    <property type="entry name" value="HYDROPEROXIDE REDUCTASE"/>
    <property type="match status" value="1"/>
</dbReference>
<keyword evidence="2" id="KW-1185">Reference proteome</keyword>
<dbReference type="RefSeq" id="WP_054745630.1">
    <property type="nucleotide sequence ID" value="NZ_AZCV01000008.1"/>
</dbReference>
<dbReference type="PANTHER" id="PTHR35368">
    <property type="entry name" value="HYDROPEROXIDE REDUCTASE"/>
    <property type="match status" value="1"/>
</dbReference>